<protein>
    <recommendedName>
        <fullName evidence="2">Alginate export domain-containing protein</fullName>
    </recommendedName>
</protein>
<feature type="domain" description="Alginate export" evidence="2">
    <location>
        <begin position="93"/>
        <end position="151"/>
    </location>
</feature>
<evidence type="ECO:0000259" key="2">
    <source>
        <dbReference type="Pfam" id="PF13372"/>
    </source>
</evidence>
<dbReference type="EMBL" id="SGIS01000040">
    <property type="protein sequence ID" value="RZF61039.1"/>
    <property type="molecule type" value="Genomic_DNA"/>
</dbReference>
<dbReference type="InterPro" id="IPR025388">
    <property type="entry name" value="Alginate_export_dom"/>
</dbReference>
<reference evidence="3 4" key="1">
    <citation type="submission" date="2019-02" db="EMBL/GenBank/DDBJ databases">
        <authorList>
            <person name="Li Y."/>
        </authorList>
    </citation>
    <scope>NUCLEOTIDE SEQUENCE [LARGE SCALE GENOMIC DNA]</scope>
    <source>
        <strain evidence="3 4">3-7</strain>
    </source>
</reference>
<dbReference type="Pfam" id="PF13372">
    <property type="entry name" value="Alginate_exp"/>
    <property type="match status" value="1"/>
</dbReference>
<keyword evidence="1" id="KW-0732">Signal</keyword>
<gene>
    <name evidence="3" type="ORF">EWE75_19960</name>
</gene>
<dbReference type="Proteomes" id="UP000292085">
    <property type="component" value="Unassembled WGS sequence"/>
</dbReference>
<evidence type="ECO:0000313" key="3">
    <source>
        <dbReference type="EMBL" id="RZF61039.1"/>
    </source>
</evidence>
<keyword evidence="4" id="KW-1185">Reference proteome</keyword>
<feature type="chain" id="PRO_5020639456" description="Alginate export domain-containing protein" evidence="1">
    <location>
        <begin position="20"/>
        <end position="405"/>
    </location>
</feature>
<organism evidence="3 4">
    <name type="scientific">Sphingomonas populi</name>
    <dbReference type="NCBI Taxonomy" id="2484750"/>
    <lineage>
        <taxon>Bacteria</taxon>
        <taxon>Pseudomonadati</taxon>
        <taxon>Pseudomonadota</taxon>
        <taxon>Alphaproteobacteria</taxon>
        <taxon>Sphingomonadales</taxon>
        <taxon>Sphingomonadaceae</taxon>
        <taxon>Sphingomonas</taxon>
    </lineage>
</organism>
<dbReference type="RefSeq" id="WP_130159863.1">
    <property type="nucleotide sequence ID" value="NZ_SGIS01000040.1"/>
</dbReference>
<evidence type="ECO:0000256" key="1">
    <source>
        <dbReference type="SAM" id="SignalP"/>
    </source>
</evidence>
<sequence>MRALPLLALGGLLATPALADPIDLKPLIDARLRYEHVEQAPLAKDAEAFTARIRAGFEAKSGDFALLAESEATLAIDPAYNSGVNGKAAYPLVGDPQNVELNRLQLQYRGFSKTVVTVGRQRINLDDQRFVGSVAWRDNEQTFDAARIEWSGIKGLKADFTYADTVRTIWGVDGGDRYGPTRLGEIGGDNVFGNLAYTTKIGTLTSFAYLVDQDERLVFANSSQTYGGRFAGALPVSKAVKLTYAASYATQSDYHRNPNRYRADYYLGELGLSVKAFTLGAGYEVLGADRGVVVTSFQTPLATLHKFNGWADKFLVTPPDGLRDLYGSTGYGWKKVAGLDAIGLTAVYHRFSSDRLERRYGDEIDLQASAKRGRYTALVKYADYHAHGFATDTSKLWLSLEWSLS</sequence>
<accession>A0A4Q6XVT1</accession>
<name>A0A4Q6XVT1_9SPHN</name>
<dbReference type="AlphaFoldDB" id="A0A4Q6XVT1"/>
<dbReference type="InterPro" id="IPR023614">
    <property type="entry name" value="Porin_dom_sf"/>
</dbReference>
<evidence type="ECO:0000313" key="4">
    <source>
        <dbReference type="Proteomes" id="UP000292085"/>
    </source>
</evidence>
<dbReference type="OrthoDB" id="9767539at2"/>
<comment type="caution">
    <text evidence="3">The sequence shown here is derived from an EMBL/GenBank/DDBJ whole genome shotgun (WGS) entry which is preliminary data.</text>
</comment>
<dbReference type="Gene3D" id="2.40.160.10">
    <property type="entry name" value="Porin"/>
    <property type="match status" value="1"/>
</dbReference>
<feature type="signal peptide" evidence="1">
    <location>
        <begin position="1"/>
        <end position="19"/>
    </location>
</feature>
<proteinExistence type="predicted"/>